<gene>
    <name evidence="1" type="ORF">ACFL2Z_00170</name>
</gene>
<keyword evidence="2" id="KW-1185">Reference proteome</keyword>
<evidence type="ECO:0008006" key="3">
    <source>
        <dbReference type="Google" id="ProtNLM"/>
    </source>
</evidence>
<dbReference type="Proteomes" id="UP001594288">
    <property type="component" value="Unassembled WGS sequence"/>
</dbReference>
<evidence type="ECO:0000313" key="1">
    <source>
        <dbReference type="EMBL" id="MFC1799314.1"/>
    </source>
</evidence>
<proteinExistence type="predicted"/>
<evidence type="ECO:0000313" key="2">
    <source>
        <dbReference type="Proteomes" id="UP001594288"/>
    </source>
</evidence>
<sequence>MDEIASIRGRIPREVFDYRALMGALSGYNKPRDKITRLLAQGTIIRIKKGLYCFGEALRKEPVSREQIANLIHGPSYVSLEYALAYHGLIPERVEVVTSVTTRRSRRFATPLGAFTYRSLSERRYSTGAVLEPAGRSTFLIATPEKALADKVWTDKGFGGERISDFAPYLIEDLRIDETALSLLSASRLKAVASAYSSAKISRLVRYLDSLRRT</sequence>
<dbReference type="EMBL" id="JBHPEI010000001">
    <property type="protein sequence ID" value="MFC1799314.1"/>
    <property type="molecule type" value="Genomic_DNA"/>
</dbReference>
<name>A0ABV6YML4_UNCEI</name>
<comment type="caution">
    <text evidence="1">The sequence shown here is derived from an EMBL/GenBank/DDBJ whole genome shotgun (WGS) entry which is preliminary data.</text>
</comment>
<protein>
    <recommendedName>
        <fullName evidence="3">Transcriptional regulator, AbiEi antitoxin, Type IV TA system</fullName>
    </recommendedName>
</protein>
<accession>A0ABV6YML4</accession>
<reference evidence="1 2" key="1">
    <citation type="submission" date="2024-09" db="EMBL/GenBank/DDBJ databases">
        <authorList>
            <person name="D'Angelo T."/>
        </authorList>
    </citation>
    <scope>NUCLEOTIDE SEQUENCE [LARGE SCALE GENOMIC DNA]</scope>
    <source>
        <strain evidence="1">SAG AM-311-F02</strain>
    </source>
</reference>
<organism evidence="1 2">
    <name type="scientific">Eiseniibacteriota bacterium</name>
    <dbReference type="NCBI Taxonomy" id="2212470"/>
    <lineage>
        <taxon>Bacteria</taxon>
        <taxon>Candidatus Eiseniibacteriota</taxon>
    </lineage>
</organism>